<sequence>MKRFKKWGASLISVSLLVLMTTACGGGATNTSSQPAPSQPGDAAPSTDAAKPTYNFKLAHITPPTHMWHLAAEKFRDELDQRSGGRMKLEIYPSSQLGTEADMVQQIASGSVDFGFITAAYLSSRAPSYAAWLAPYAFKDLNEANEARKAEVSKKILGTLEEQGLIGLDYFFAGQRVMLFKDKEVLKPEDMAGLKLRVTPSPPLTDFYKSAGAATEGLPLPEVYSAVQTGVIDGMDMDLDATISNKYYEVVKYGAVTNHMVWPAVAMASKANFDKMPEEDKQIIREAIDAAANFSATTRAGQEEEFKKTLSDNGMKIYEIDSKLFEPYMKQFDEKYGPTDPLIKEFLDTFRK</sequence>
<protein>
    <submittedName>
        <fullName evidence="4">TRAP transporter substrate-binding protein</fullName>
    </submittedName>
</protein>
<feature type="region of interest" description="Disordered" evidence="2">
    <location>
        <begin position="28"/>
        <end position="49"/>
    </location>
</feature>
<accession>A0A3M8CTP7</accession>
<dbReference type="Pfam" id="PF03480">
    <property type="entry name" value="DctP"/>
    <property type="match status" value="1"/>
</dbReference>
<dbReference type="NCBIfam" id="NF037995">
    <property type="entry name" value="TRAP_S1"/>
    <property type="match status" value="1"/>
</dbReference>
<evidence type="ECO:0000313" key="4">
    <source>
        <dbReference type="EMBL" id="RNB78225.1"/>
    </source>
</evidence>
<dbReference type="GO" id="GO:0055085">
    <property type="term" value="P:transmembrane transport"/>
    <property type="evidence" value="ECO:0007669"/>
    <property type="project" value="InterPro"/>
</dbReference>
<dbReference type="GO" id="GO:0030246">
    <property type="term" value="F:carbohydrate binding"/>
    <property type="evidence" value="ECO:0007669"/>
    <property type="project" value="TreeGrafter"/>
</dbReference>
<feature type="chain" id="PRO_5018102622" evidence="3">
    <location>
        <begin position="26"/>
        <end position="352"/>
    </location>
</feature>
<keyword evidence="1 3" id="KW-0732">Signal</keyword>
<dbReference type="PIRSF" id="PIRSF006470">
    <property type="entry name" value="DctB"/>
    <property type="match status" value="1"/>
</dbReference>
<dbReference type="GO" id="GO:0030288">
    <property type="term" value="C:outer membrane-bounded periplasmic space"/>
    <property type="evidence" value="ECO:0007669"/>
    <property type="project" value="InterPro"/>
</dbReference>
<reference evidence="4 5" key="1">
    <citation type="submission" date="2018-10" db="EMBL/GenBank/DDBJ databases">
        <title>Phylogenomics of Brevibacillus.</title>
        <authorList>
            <person name="Dunlap C."/>
        </authorList>
    </citation>
    <scope>NUCLEOTIDE SEQUENCE [LARGE SCALE GENOMIC DNA]</scope>
    <source>
        <strain evidence="4 5">JCM 15085</strain>
    </source>
</reference>
<dbReference type="CDD" id="cd13603">
    <property type="entry name" value="PBP2_TRAP_Siap_TeaA_like"/>
    <property type="match status" value="1"/>
</dbReference>
<evidence type="ECO:0000256" key="2">
    <source>
        <dbReference type="SAM" id="MobiDB-lite"/>
    </source>
</evidence>
<dbReference type="EMBL" id="RHHT01000026">
    <property type="protein sequence ID" value="RNB78225.1"/>
    <property type="molecule type" value="Genomic_DNA"/>
</dbReference>
<dbReference type="InterPro" id="IPR018389">
    <property type="entry name" value="DctP_fam"/>
</dbReference>
<feature type="signal peptide" evidence="3">
    <location>
        <begin position="1"/>
        <end position="25"/>
    </location>
</feature>
<evidence type="ECO:0000313" key="5">
    <source>
        <dbReference type="Proteomes" id="UP000281915"/>
    </source>
</evidence>
<organism evidence="4 5">
    <name type="scientific">Brevibacillus panacihumi</name>
    <dbReference type="NCBI Taxonomy" id="497735"/>
    <lineage>
        <taxon>Bacteria</taxon>
        <taxon>Bacillati</taxon>
        <taxon>Bacillota</taxon>
        <taxon>Bacilli</taxon>
        <taxon>Bacillales</taxon>
        <taxon>Paenibacillaceae</taxon>
        <taxon>Brevibacillus</taxon>
    </lineage>
</organism>
<dbReference type="RefSeq" id="WP_122913560.1">
    <property type="nucleotide sequence ID" value="NZ_RHHT01000026.1"/>
</dbReference>
<name>A0A3M8CTP7_9BACL</name>
<dbReference type="PANTHER" id="PTHR33376">
    <property type="match status" value="1"/>
</dbReference>
<dbReference type="PANTHER" id="PTHR33376:SF2">
    <property type="entry name" value="DICARBOXYLATE-BINDING PERIPLASMIC PROTEIN"/>
    <property type="match status" value="1"/>
</dbReference>
<dbReference type="NCBIfam" id="TIGR00787">
    <property type="entry name" value="dctP"/>
    <property type="match status" value="1"/>
</dbReference>
<evidence type="ECO:0000256" key="3">
    <source>
        <dbReference type="SAM" id="SignalP"/>
    </source>
</evidence>
<dbReference type="AlphaFoldDB" id="A0A3M8CTP7"/>
<proteinExistence type="predicted"/>
<evidence type="ECO:0000256" key="1">
    <source>
        <dbReference type="ARBA" id="ARBA00022729"/>
    </source>
</evidence>
<dbReference type="InterPro" id="IPR038404">
    <property type="entry name" value="TRAP_DctP_sf"/>
</dbReference>
<dbReference type="PROSITE" id="PS51257">
    <property type="entry name" value="PROKAR_LIPOPROTEIN"/>
    <property type="match status" value="1"/>
</dbReference>
<dbReference type="Gene3D" id="3.40.190.170">
    <property type="entry name" value="Bacterial extracellular solute-binding protein, family 7"/>
    <property type="match status" value="1"/>
</dbReference>
<gene>
    <name evidence="4" type="ORF">EDM58_12015</name>
</gene>
<comment type="caution">
    <text evidence="4">The sequence shown here is derived from an EMBL/GenBank/DDBJ whole genome shotgun (WGS) entry which is preliminary data.</text>
</comment>
<dbReference type="Proteomes" id="UP000281915">
    <property type="component" value="Unassembled WGS sequence"/>
</dbReference>
<dbReference type="InterPro" id="IPR004682">
    <property type="entry name" value="TRAP_DctP"/>
</dbReference>